<evidence type="ECO:0000313" key="6">
    <source>
        <dbReference type="Proteomes" id="UP000183385"/>
    </source>
</evidence>
<dbReference type="Pfam" id="PF09722">
    <property type="entry name" value="Xre_MbcA_ParS_C"/>
    <property type="match status" value="1"/>
</dbReference>
<dbReference type="InterPro" id="IPR046847">
    <property type="entry name" value="Xre-like_HTH"/>
</dbReference>
<organism evidence="2 5">
    <name type="scientific">Pseudomonas citronellolis</name>
    <dbReference type="NCBI Taxonomy" id="53408"/>
    <lineage>
        <taxon>Bacteria</taxon>
        <taxon>Pseudomonadati</taxon>
        <taxon>Pseudomonadota</taxon>
        <taxon>Gammaproteobacteria</taxon>
        <taxon>Pseudomonadales</taxon>
        <taxon>Pseudomonadaceae</taxon>
        <taxon>Pseudomonas</taxon>
    </lineage>
</organism>
<dbReference type="OrthoDB" id="565125at2"/>
<dbReference type="EMBL" id="FOLS01000018">
    <property type="protein sequence ID" value="SFD16493.1"/>
    <property type="molecule type" value="Genomic_DNA"/>
</dbReference>
<proteinExistence type="predicted"/>
<dbReference type="KEGG" id="pcq:PcP3B5_45880"/>
<evidence type="ECO:0000259" key="1">
    <source>
        <dbReference type="PROSITE" id="PS50943"/>
    </source>
</evidence>
<dbReference type="InterPro" id="IPR010982">
    <property type="entry name" value="Lambda_DNA-bd_dom_sf"/>
</dbReference>
<evidence type="ECO:0000313" key="5">
    <source>
        <dbReference type="Proteomes" id="UP000077748"/>
    </source>
</evidence>
<gene>
    <name evidence="2" type="ORF">A9C11_22860</name>
    <name evidence="3" type="ORF">P3W55_32020</name>
    <name evidence="4" type="ORF">SAMN05216577_11897</name>
</gene>
<dbReference type="SMART" id="SM00530">
    <property type="entry name" value="HTH_XRE"/>
    <property type="match status" value="1"/>
</dbReference>
<evidence type="ECO:0000313" key="3">
    <source>
        <dbReference type="EMBL" id="MDF3846348.1"/>
    </source>
</evidence>
<accession>A0A127MY38</accession>
<dbReference type="InterPro" id="IPR024467">
    <property type="entry name" value="Xre/MbcA/ParS-like_toxin-bd"/>
</dbReference>
<reference evidence="3" key="3">
    <citation type="submission" date="2023-03" db="EMBL/GenBank/DDBJ databases">
        <title>Draft assemblies of triclosan tolerant bacteria isolated from returned activated sludge.</title>
        <authorList>
            <person name="Van Hamelsveld S."/>
        </authorList>
    </citation>
    <scope>NUCLEOTIDE SEQUENCE</scope>
    <source>
        <strain evidence="3">GW210015_S63</strain>
    </source>
</reference>
<evidence type="ECO:0000313" key="4">
    <source>
        <dbReference type="EMBL" id="SFD16493.1"/>
    </source>
</evidence>
<reference evidence="4 6" key="2">
    <citation type="submission" date="2016-10" db="EMBL/GenBank/DDBJ databases">
        <authorList>
            <person name="Varghese N."/>
            <person name="Submissions S."/>
        </authorList>
    </citation>
    <scope>NUCLEOTIDE SEQUENCE [LARGE SCALE GENOMIC DNA]</scope>
    <source>
        <strain evidence="4 6">LMG 18378</strain>
    </source>
</reference>
<dbReference type="CDD" id="cd00093">
    <property type="entry name" value="HTH_XRE"/>
    <property type="match status" value="1"/>
</dbReference>
<dbReference type="RefSeq" id="WP_043271094.1">
    <property type="nucleotide sequence ID" value="NZ_BGPP01000002.1"/>
</dbReference>
<feature type="domain" description="HTH cro/C1-type" evidence="1">
    <location>
        <begin position="19"/>
        <end position="50"/>
    </location>
</feature>
<dbReference type="Proteomes" id="UP000183385">
    <property type="component" value="Unassembled WGS sequence"/>
</dbReference>
<dbReference type="PROSITE" id="PS50943">
    <property type="entry name" value="HTH_CROC1"/>
    <property type="match status" value="1"/>
</dbReference>
<dbReference type="Proteomes" id="UP001220662">
    <property type="component" value="Unassembled WGS sequence"/>
</dbReference>
<name>A0A127MY38_9PSED</name>
<dbReference type="STRING" id="53408.A9C11_22860"/>
<dbReference type="Pfam" id="PF20432">
    <property type="entry name" value="Xre-like-HTH"/>
    <property type="match status" value="1"/>
</dbReference>
<keyword evidence="6" id="KW-1185">Reference proteome</keyword>
<protein>
    <submittedName>
        <fullName evidence="3">DUF2384 domain-containing protein</fullName>
    </submittedName>
    <submittedName>
        <fullName evidence="4">Helix-turn-helix</fullName>
    </submittedName>
    <submittedName>
        <fullName evidence="2">XRE family transcriptional regulator</fullName>
    </submittedName>
</protein>
<dbReference type="AlphaFoldDB" id="A0A127MY38"/>
<dbReference type="Gene3D" id="1.10.260.40">
    <property type="entry name" value="lambda repressor-like DNA-binding domains"/>
    <property type="match status" value="1"/>
</dbReference>
<dbReference type="Proteomes" id="UP000077748">
    <property type="component" value="Chromosome"/>
</dbReference>
<evidence type="ECO:0000313" key="2">
    <source>
        <dbReference type="EMBL" id="ANI16637.1"/>
    </source>
</evidence>
<dbReference type="InterPro" id="IPR001387">
    <property type="entry name" value="Cro/C1-type_HTH"/>
</dbReference>
<dbReference type="GO" id="GO:0003677">
    <property type="term" value="F:DNA binding"/>
    <property type="evidence" value="ECO:0007669"/>
    <property type="project" value="InterPro"/>
</dbReference>
<dbReference type="SUPFAM" id="SSF47413">
    <property type="entry name" value="lambda repressor-like DNA-binding domains"/>
    <property type="match status" value="1"/>
</dbReference>
<dbReference type="EMBL" id="JARJLR010000531">
    <property type="protein sequence ID" value="MDF3846348.1"/>
    <property type="molecule type" value="Genomic_DNA"/>
</dbReference>
<dbReference type="GeneID" id="72997592"/>
<reference evidence="2 5" key="1">
    <citation type="submission" date="2016-05" db="EMBL/GenBank/DDBJ databases">
        <title>Genome Sequence of Pseudomonas citronellolis Strain SJTE-3, an Estrogens and Persistent Organic Pollutants degradation strain.</title>
        <authorList>
            <person name="Liang R."/>
        </authorList>
    </citation>
    <scope>NUCLEOTIDE SEQUENCE [LARGE SCALE GENOMIC DNA]</scope>
    <source>
        <strain evidence="2 5">SJTE-3</strain>
    </source>
</reference>
<dbReference type="EMBL" id="CP015878">
    <property type="protein sequence ID" value="ANI16637.1"/>
    <property type="molecule type" value="Genomic_DNA"/>
</dbReference>
<sequence length="122" mass="13396">MSALIRETPSADLVLAKAVLAAREQLGMTQQELAAIVGVDRSAVSRWKSGGLRVGSKTGELALLLVRVYRALFALFGGNLEDMRHFLRTPNRHLSGVPLQRMEQVQGLVQVVEYLDAIRGKI</sequence>